<evidence type="ECO:0000313" key="3">
    <source>
        <dbReference type="Proteomes" id="UP000198553"/>
    </source>
</evidence>
<protein>
    <submittedName>
        <fullName evidence="2">Uncharacterized protein</fullName>
    </submittedName>
</protein>
<feature type="transmembrane region" description="Helical" evidence="1">
    <location>
        <begin position="12"/>
        <end position="33"/>
    </location>
</feature>
<sequence>MSYLQIGSLSLPTIWLAVVAALFITSVLHWAITRTKLEDWYWNGFFLYFLTWKLTYILFNFQLFLDMPLSIVYFNGGTAGHFIALALLSVYLLFFAGKKYPTVYAESAEVLLSFFISYKALSFILEKDVVGLVLQFILLVSYLFLLTSIKRKQKRLTAQPFILFILLELLMLSMFDTILSVEALTFLWLGITAFLLSRYEQGGRNH</sequence>
<feature type="transmembrane region" description="Helical" evidence="1">
    <location>
        <begin position="156"/>
        <end position="172"/>
    </location>
</feature>
<keyword evidence="1" id="KW-1133">Transmembrane helix</keyword>
<dbReference type="OrthoDB" id="2427847at2"/>
<reference evidence="3" key="1">
    <citation type="submission" date="2016-10" db="EMBL/GenBank/DDBJ databases">
        <authorList>
            <person name="Varghese N."/>
            <person name="Submissions S."/>
        </authorList>
    </citation>
    <scope>NUCLEOTIDE SEQUENCE [LARGE SCALE GENOMIC DNA]</scope>
    <source>
        <strain evidence="3">B48,IBRC-M 10115,DSM 25386,CECT 8001</strain>
    </source>
</reference>
<dbReference type="STRING" id="930146.SAMN05192533_103301"/>
<evidence type="ECO:0000313" key="2">
    <source>
        <dbReference type="EMBL" id="SEM54338.1"/>
    </source>
</evidence>
<keyword evidence="3" id="KW-1185">Reference proteome</keyword>
<evidence type="ECO:0000256" key="1">
    <source>
        <dbReference type="SAM" id="Phobius"/>
    </source>
</evidence>
<keyword evidence="1" id="KW-0812">Transmembrane</keyword>
<feature type="transmembrane region" description="Helical" evidence="1">
    <location>
        <begin position="131"/>
        <end position="149"/>
    </location>
</feature>
<feature type="transmembrane region" description="Helical" evidence="1">
    <location>
        <begin position="45"/>
        <end position="65"/>
    </location>
</feature>
<feature type="transmembrane region" description="Helical" evidence="1">
    <location>
        <begin position="178"/>
        <end position="196"/>
    </location>
</feature>
<dbReference type="AlphaFoldDB" id="A0A1H7Z9V7"/>
<proteinExistence type="predicted"/>
<keyword evidence="1" id="KW-0472">Membrane</keyword>
<accession>A0A1H7Z9V7</accession>
<dbReference type="RefSeq" id="WP_090742576.1">
    <property type="nucleotide sequence ID" value="NZ_FOBW01000003.1"/>
</dbReference>
<dbReference type="Proteomes" id="UP000198553">
    <property type="component" value="Unassembled WGS sequence"/>
</dbReference>
<gene>
    <name evidence="2" type="ORF">SAMN05192533_103301</name>
</gene>
<feature type="transmembrane region" description="Helical" evidence="1">
    <location>
        <begin position="108"/>
        <end position="125"/>
    </location>
</feature>
<dbReference type="EMBL" id="FOBW01000003">
    <property type="protein sequence ID" value="SEM54338.1"/>
    <property type="molecule type" value="Genomic_DNA"/>
</dbReference>
<feature type="transmembrane region" description="Helical" evidence="1">
    <location>
        <begin position="71"/>
        <end position="96"/>
    </location>
</feature>
<organism evidence="2 3">
    <name type="scientific">Mesobacillus persicus</name>
    <dbReference type="NCBI Taxonomy" id="930146"/>
    <lineage>
        <taxon>Bacteria</taxon>
        <taxon>Bacillati</taxon>
        <taxon>Bacillota</taxon>
        <taxon>Bacilli</taxon>
        <taxon>Bacillales</taxon>
        <taxon>Bacillaceae</taxon>
        <taxon>Mesobacillus</taxon>
    </lineage>
</organism>
<name>A0A1H7Z9V7_9BACI</name>